<feature type="region of interest" description="Disordered" evidence="1">
    <location>
        <begin position="47"/>
        <end position="149"/>
    </location>
</feature>
<feature type="compositionally biased region" description="Polar residues" evidence="1">
    <location>
        <begin position="113"/>
        <end position="125"/>
    </location>
</feature>
<name>A0AAD3T0H4_NEPGR</name>
<proteinExistence type="predicted"/>
<protein>
    <recommendedName>
        <fullName evidence="4">HMA domain-containing protein</fullName>
    </recommendedName>
</protein>
<keyword evidence="3" id="KW-1185">Reference proteome</keyword>
<dbReference type="AlphaFoldDB" id="A0AAD3T0H4"/>
<feature type="compositionally biased region" description="Low complexity" evidence="1">
    <location>
        <begin position="77"/>
        <end position="90"/>
    </location>
</feature>
<comment type="caution">
    <text evidence="2">The sequence shown here is derived from an EMBL/GenBank/DDBJ whole genome shotgun (WGS) entry which is preliminary data.</text>
</comment>
<evidence type="ECO:0000313" key="2">
    <source>
        <dbReference type="EMBL" id="GMH20455.1"/>
    </source>
</evidence>
<dbReference type="EMBL" id="BSYO01000022">
    <property type="protein sequence ID" value="GMH20455.1"/>
    <property type="molecule type" value="Genomic_DNA"/>
</dbReference>
<reference evidence="2" key="1">
    <citation type="submission" date="2023-05" db="EMBL/GenBank/DDBJ databases">
        <title>Nepenthes gracilis genome sequencing.</title>
        <authorList>
            <person name="Fukushima K."/>
        </authorList>
    </citation>
    <scope>NUCLEOTIDE SEQUENCE</scope>
    <source>
        <strain evidence="2">SING2019-196</strain>
    </source>
</reference>
<gene>
    <name evidence="2" type="ORF">Nepgr_022296</name>
</gene>
<dbReference type="Proteomes" id="UP001279734">
    <property type="component" value="Unassembled WGS sequence"/>
</dbReference>
<evidence type="ECO:0008006" key="4">
    <source>
        <dbReference type="Google" id="ProtNLM"/>
    </source>
</evidence>
<accession>A0AAD3T0H4</accession>
<dbReference type="Gene3D" id="3.30.70.100">
    <property type="match status" value="1"/>
</dbReference>
<evidence type="ECO:0000256" key="1">
    <source>
        <dbReference type="SAM" id="MobiDB-lite"/>
    </source>
</evidence>
<evidence type="ECO:0000313" key="3">
    <source>
        <dbReference type="Proteomes" id="UP001279734"/>
    </source>
</evidence>
<feature type="compositionally biased region" description="Basic and acidic residues" evidence="1">
    <location>
        <begin position="100"/>
        <end position="111"/>
    </location>
</feature>
<organism evidence="2 3">
    <name type="scientific">Nepenthes gracilis</name>
    <name type="common">Slender pitcher plant</name>
    <dbReference type="NCBI Taxonomy" id="150966"/>
    <lineage>
        <taxon>Eukaryota</taxon>
        <taxon>Viridiplantae</taxon>
        <taxon>Streptophyta</taxon>
        <taxon>Embryophyta</taxon>
        <taxon>Tracheophyta</taxon>
        <taxon>Spermatophyta</taxon>
        <taxon>Magnoliopsida</taxon>
        <taxon>eudicotyledons</taxon>
        <taxon>Gunneridae</taxon>
        <taxon>Pentapetalae</taxon>
        <taxon>Caryophyllales</taxon>
        <taxon>Nepenthaceae</taxon>
        <taxon>Nepenthes</taxon>
    </lineage>
</organism>
<sequence>MCLRSVTGIQEFEIDANRQMVEVVGQFDPEKAMKSLKKIRKNVTIEESREAISHAPDPTPILQAPESPGAPTPSDLPPSSSSDAANSSSDLQIKVSEFAESSRDPVSELKLENQVSEISASTTIQTEDDPSAPETFDPHRQNPIAESRI</sequence>